<evidence type="ECO:0000313" key="10">
    <source>
        <dbReference type="Proteomes" id="UP000054538"/>
    </source>
</evidence>
<dbReference type="InterPro" id="IPR037700">
    <property type="entry name" value="NUP88/NUP82"/>
</dbReference>
<keyword evidence="6" id="KW-0906">Nuclear pore complex</keyword>
<name>A0A0D0DT93_9AGAM</name>
<dbReference type="GO" id="GO:0000055">
    <property type="term" value="P:ribosomal large subunit export from nucleus"/>
    <property type="evidence" value="ECO:0007669"/>
    <property type="project" value="InterPro"/>
</dbReference>
<reference evidence="9 10" key="1">
    <citation type="submission" date="2014-04" db="EMBL/GenBank/DDBJ databases">
        <authorList>
            <consortium name="DOE Joint Genome Institute"/>
            <person name="Kuo A."/>
            <person name="Kohler A."/>
            <person name="Jargeat P."/>
            <person name="Nagy L.G."/>
            <person name="Floudas D."/>
            <person name="Copeland A."/>
            <person name="Barry K.W."/>
            <person name="Cichocki N."/>
            <person name="Veneault-Fourrey C."/>
            <person name="LaButti K."/>
            <person name="Lindquist E.A."/>
            <person name="Lipzen A."/>
            <person name="Lundell T."/>
            <person name="Morin E."/>
            <person name="Murat C."/>
            <person name="Sun H."/>
            <person name="Tunlid A."/>
            <person name="Henrissat B."/>
            <person name="Grigoriev I.V."/>
            <person name="Hibbett D.S."/>
            <person name="Martin F."/>
            <person name="Nordberg H.P."/>
            <person name="Cantor M.N."/>
            <person name="Hua S.X."/>
        </authorList>
    </citation>
    <scope>NUCLEOTIDE SEQUENCE [LARGE SCALE GENOMIC DNA]</scope>
    <source>
        <strain evidence="9 10">Ve08.2h10</strain>
    </source>
</reference>
<dbReference type="Proteomes" id="UP000054538">
    <property type="component" value="Unassembled WGS sequence"/>
</dbReference>
<proteinExistence type="predicted"/>
<dbReference type="OrthoDB" id="341482at2759"/>
<dbReference type="GO" id="GO:0017056">
    <property type="term" value="F:structural constituent of nuclear pore"/>
    <property type="evidence" value="ECO:0007669"/>
    <property type="project" value="InterPro"/>
</dbReference>
<dbReference type="PANTHER" id="PTHR13257:SF0">
    <property type="entry name" value="NUCLEAR PORE COMPLEX PROTEIN NUP88"/>
    <property type="match status" value="1"/>
</dbReference>
<comment type="subcellular location">
    <subcellularLocation>
        <location evidence="1">Nucleus</location>
        <location evidence="1">Nuclear pore complex</location>
    </subcellularLocation>
</comment>
<dbReference type="Pfam" id="PF10168">
    <property type="entry name" value="Nup88"/>
    <property type="match status" value="1"/>
</dbReference>
<evidence type="ECO:0000256" key="8">
    <source>
        <dbReference type="SAM" id="MobiDB-lite"/>
    </source>
</evidence>
<organism evidence="9 10">
    <name type="scientific">Paxillus rubicundulus Ve08.2h10</name>
    <dbReference type="NCBI Taxonomy" id="930991"/>
    <lineage>
        <taxon>Eukaryota</taxon>
        <taxon>Fungi</taxon>
        <taxon>Dikarya</taxon>
        <taxon>Basidiomycota</taxon>
        <taxon>Agaricomycotina</taxon>
        <taxon>Agaricomycetes</taxon>
        <taxon>Agaricomycetidae</taxon>
        <taxon>Boletales</taxon>
        <taxon>Paxilineae</taxon>
        <taxon>Paxillaceae</taxon>
        <taxon>Paxillus</taxon>
    </lineage>
</organism>
<evidence type="ECO:0000256" key="7">
    <source>
        <dbReference type="ARBA" id="ARBA00023242"/>
    </source>
</evidence>
<dbReference type="InParanoid" id="A0A0D0DT93"/>
<dbReference type="GO" id="GO:0006406">
    <property type="term" value="P:mRNA export from nucleus"/>
    <property type="evidence" value="ECO:0007669"/>
    <property type="project" value="TreeGrafter"/>
</dbReference>
<evidence type="ECO:0000256" key="1">
    <source>
        <dbReference type="ARBA" id="ARBA00004567"/>
    </source>
</evidence>
<keyword evidence="5" id="KW-0811">Translocation</keyword>
<dbReference type="HOGENOM" id="CLU_006117_0_0_1"/>
<evidence type="ECO:0000256" key="2">
    <source>
        <dbReference type="ARBA" id="ARBA00022448"/>
    </source>
</evidence>
<evidence type="ECO:0008006" key="11">
    <source>
        <dbReference type="Google" id="ProtNLM"/>
    </source>
</evidence>
<dbReference type="SUPFAM" id="SSF50978">
    <property type="entry name" value="WD40 repeat-like"/>
    <property type="match status" value="1"/>
</dbReference>
<evidence type="ECO:0000256" key="3">
    <source>
        <dbReference type="ARBA" id="ARBA00022816"/>
    </source>
</evidence>
<evidence type="ECO:0000256" key="4">
    <source>
        <dbReference type="ARBA" id="ARBA00022927"/>
    </source>
</evidence>
<dbReference type="GO" id="GO:0000056">
    <property type="term" value="P:ribosomal small subunit export from nucleus"/>
    <property type="evidence" value="ECO:0007669"/>
    <property type="project" value="InterPro"/>
</dbReference>
<keyword evidence="3" id="KW-0509">mRNA transport</keyword>
<reference evidence="10" key="2">
    <citation type="submission" date="2015-01" db="EMBL/GenBank/DDBJ databases">
        <title>Evolutionary Origins and Diversification of the Mycorrhizal Mutualists.</title>
        <authorList>
            <consortium name="DOE Joint Genome Institute"/>
            <consortium name="Mycorrhizal Genomics Consortium"/>
            <person name="Kohler A."/>
            <person name="Kuo A."/>
            <person name="Nagy L.G."/>
            <person name="Floudas D."/>
            <person name="Copeland A."/>
            <person name="Barry K.W."/>
            <person name="Cichocki N."/>
            <person name="Veneault-Fourrey C."/>
            <person name="LaButti K."/>
            <person name="Lindquist E.A."/>
            <person name="Lipzen A."/>
            <person name="Lundell T."/>
            <person name="Morin E."/>
            <person name="Murat C."/>
            <person name="Riley R."/>
            <person name="Ohm R."/>
            <person name="Sun H."/>
            <person name="Tunlid A."/>
            <person name="Henrissat B."/>
            <person name="Grigoriev I.V."/>
            <person name="Hibbett D.S."/>
            <person name="Martin F."/>
        </authorList>
    </citation>
    <scope>NUCLEOTIDE SEQUENCE [LARGE SCALE GENOMIC DNA]</scope>
    <source>
        <strain evidence="10">Ve08.2h10</strain>
    </source>
</reference>
<dbReference type="EMBL" id="KN824959">
    <property type="protein sequence ID" value="KIK96958.1"/>
    <property type="molecule type" value="Genomic_DNA"/>
</dbReference>
<keyword evidence="7" id="KW-0539">Nucleus</keyword>
<dbReference type="InterPro" id="IPR019321">
    <property type="entry name" value="Nucleoporin_Nup88"/>
</dbReference>
<dbReference type="GO" id="GO:0005643">
    <property type="term" value="C:nuclear pore"/>
    <property type="evidence" value="ECO:0007669"/>
    <property type="project" value="UniProtKB-SubCell"/>
</dbReference>
<feature type="region of interest" description="Disordered" evidence="8">
    <location>
        <begin position="865"/>
        <end position="884"/>
    </location>
</feature>
<evidence type="ECO:0000313" key="9">
    <source>
        <dbReference type="EMBL" id="KIK96958.1"/>
    </source>
</evidence>
<dbReference type="STRING" id="930991.A0A0D0DT93"/>
<accession>A0A0D0DT93</accession>
<evidence type="ECO:0000256" key="5">
    <source>
        <dbReference type="ARBA" id="ARBA00023010"/>
    </source>
</evidence>
<dbReference type="GO" id="GO:0006606">
    <property type="term" value="P:protein import into nucleus"/>
    <property type="evidence" value="ECO:0007669"/>
    <property type="project" value="TreeGrafter"/>
</dbReference>
<dbReference type="PANTHER" id="PTHR13257">
    <property type="entry name" value="NUCLEOPORIN NUP84-RELATED"/>
    <property type="match status" value="1"/>
</dbReference>
<dbReference type="InterPro" id="IPR036322">
    <property type="entry name" value="WD40_repeat_dom_sf"/>
</dbReference>
<dbReference type="FunCoup" id="A0A0D0DT93">
    <property type="interactions" value="20"/>
</dbReference>
<keyword evidence="2" id="KW-0813">Transport</keyword>
<gene>
    <name evidence="9" type="ORF">PAXRUDRAFT_137283</name>
</gene>
<sequence>MQKGDNIAQDDWTAILDGHPVFDLPENYAPGSGQPLSERALELSTTTLPKSTQDTWPVNEYLLSGRRQMMALKDTDLIVAVGTEIRITSLGDTKLGRSTRKSYKVLHAPNVDFEIRQLALNPSGKLLAVTGAYQVAVVVLPRAGYSKLVSSSIDCRAVQVGQFYHGTTSSAPIAKVEWHPWGEAGSTLMVMTVDGKLREYDISVDSEEPQQVLSFIPEKKSRSYLAQDPAEREIISFTLGKGKADWGPLTVYALTRSGDIYAICPHMPRNASIPSSYIHALECFIAAKQEFLSQGTPSTISLSTLYDYQRKYVSALVKQLPPGTVFPALSRSVPIHPPHTIKTQPLRQGPFLLQPSPRVLEGSDGGDATDIAYLAFMDDDDEENEGETERLGIVVVTHQDGKVDVYLDVEKVEARWESKLEKRHELPMFAVYETIDLGLISMLKTPSLTSSTNALLELLQANHPVLLADPMHDDTVYVYHAFGVHALEFGYLLQSLATALRAEDEDGAALTRVLEKSTGTHVTPILNTFSFQRQCSNPVIAVCVPNDVYLSYSILILTSVFRITSIPLNLRTDLFHKRALLPPEPSFVIAAPSTSTDLITSGTSSYSAPKDLTALEGPRAYVSLLGTEPFVPPAIFSRTSSLPRLSSGTPTMPAREFMLTPDTLRFLATQVTLMTTHMRSVLLAHAGVEDRLGLQKTEFRRMQEKCGEILRLIELLKARMRDVQGVKEDGTEGRVERVKGRHRELMGRADRILQALMMSASPELSECEAKWFEELGRMKTEIIGAGRYDEGSLKARTVLLKREYERIIPSLKDVVAKEEQRRKWLLDNSRSLGVSQAFELGERSNIEKTKIAELEKEIVQMASEMEISLGRPPSQRDNLEENSG</sequence>
<protein>
    <recommendedName>
        <fullName evidence="11">Nucleoporin Nup82</fullName>
    </recommendedName>
</protein>
<keyword evidence="4" id="KW-0653">Protein transport</keyword>
<dbReference type="AlphaFoldDB" id="A0A0D0DT93"/>
<evidence type="ECO:0000256" key="6">
    <source>
        <dbReference type="ARBA" id="ARBA00023132"/>
    </source>
</evidence>
<keyword evidence="10" id="KW-1185">Reference proteome</keyword>